<dbReference type="GO" id="GO:0005886">
    <property type="term" value="C:plasma membrane"/>
    <property type="evidence" value="ECO:0007669"/>
    <property type="project" value="TreeGrafter"/>
</dbReference>
<dbReference type="InterPro" id="IPR027463">
    <property type="entry name" value="AcrB_DN_DC_subdom"/>
</dbReference>
<dbReference type="SUPFAM" id="SSF82866">
    <property type="entry name" value="Multidrug efflux transporter AcrB transmembrane domain"/>
    <property type="match status" value="2"/>
</dbReference>
<organism evidence="1 2">
    <name type="scientific">Capsulimonas corticalis</name>
    <dbReference type="NCBI Taxonomy" id="2219043"/>
    <lineage>
        <taxon>Bacteria</taxon>
        <taxon>Bacillati</taxon>
        <taxon>Armatimonadota</taxon>
        <taxon>Armatimonadia</taxon>
        <taxon>Capsulimonadales</taxon>
        <taxon>Capsulimonadaceae</taxon>
        <taxon>Capsulimonas</taxon>
    </lineage>
</organism>
<dbReference type="RefSeq" id="WP_119321335.1">
    <property type="nucleotide sequence ID" value="NZ_AP025739.1"/>
</dbReference>
<dbReference type="Gene3D" id="3.30.2090.10">
    <property type="entry name" value="Multidrug efflux transporter AcrB TolC docking domain, DN and DC subdomains"/>
    <property type="match status" value="2"/>
</dbReference>
<sequence length="1043" mass="110202">MKLTRFLWSHRKAVLTLTLLLCVLGGYFALHLPVAIFPQLVVPRVAVSADAGDIPLETTLAQVTRPLEAAVSTVPGVTKVQSVTSRGSDSLDVTFAWGTDMQLALQRVQGQISDTRPTLPAGANVTAEVINPSIFPIMGYSLTSKTVDLAELRRLANYTIRPRLARLPGVAQIRITGGDAPEFLVAVEPRALAAHGLTLQDVQDAIAKANGVSSVGQINHAYQRYEILVSGLLRNEDDVRAVTVAAKNGVPIAVSDIATVSRSVQPRTILATGNGSPAVIVNVIKQPDANTVQVADEVHAALADLRSTLPAGVDTSLFYDQSEIVKSSESSVIESIVIGGILALIVLTLFLGNIRAASIVLIILPLSILITFGLMKALGQTLNIMTLGALAIALGLVIDDGIVVVENIFHEREMGRSRRAAIAAGIQAITPAMVGSSLTTMAAFLPLTFLSGVTGQFFGPLALVMVATLFVSLVLALCLTPLLADVLLPRDAEKKDGEAHKPSLPVRIMERVAERYSRILTWCLRKPVVVLGLLVPVVFGAWLLFNHLQTGFFPEFDEGAFVVDYRLPPGTSLVETDRVAREIETILGKTPEVAAWSRLTGALSGSGLELAEQSQGDILVRLKTDRTRSADDIMTDLREQIGGKFPQAEGDYIQILQDGIGDMAGSPKAIEVKIFGDDPAKLADLAHAAGDIVTRTPGVVDENDGVVESGPELIAHVDSAQAARYGLTTEAVTSAVTTAMAGSIATRVQQGEEGIDVRVQATRKGAPLDPALLPGVAIATPSGATVPLSAVASIEAAAGTPQITRENQLPMVAVTAGLEGRDLGSAVHDVQSRLAKGLHLPPGYRIEYGGLYASQQDSFLQLAAVLATAVLAVTALLIVQLRSFRQTFSLLIAAIVSLSGVLLGLYITSTPLNISSFTGAVMIVGIVTENGIVLFDFFNHLQKLGPDRPNIDVMIEAARMRLRPILMTTVGAILALLPLALGLGAGAAMQRPLAIAVIGGLTVSTLFTLIVAPVLFIATHPGRLKPAADSNDEFSRIEQELAH</sequence>
<dbReference type="OrthoDB" id="9758297at2"/>
<dbReference type="Gene3D" id="1.20.1640.10">
    <property type="entry name" value="Multidrug efflux transporter AcrB transmembrane domain"/>
    <property type="match status" value="2"/>
</dbReference>
<protein>
    <submittedName>
        <fullName evidence="1">Multidrug ABC transporter</fullName>
    </submittedName>
</protein>
<proteinExistence type="predicted"/>
<keyword evidence="2" id="KW-1185">Reference proteome</keyword>
<dbReference type="SUPFAM" id="SSF82693">
    <property type="entry name" value="Multidrug efflux transporter AcrB pore domain, PN1, PN2, PC1 and PC2 subdomains"/>
    <property type="match status" value="3"/>
</dbReference>
<dbReference type="Gene3D" id="3.30.70.1440">
    <property type="entry name" value="Multidrug efflux transporter AcrB pore domain"/>
    <property type="match status" value="1"/>
</dbReference>
<dbReference type="Gene3D" id="3.30.70.1320">
    <property type="entry name" value="Multidrug efflux transporter AcrB pore domain like"/>
    <property type="match status" value="1"/>
</dbReference>
<accession>A0A402CVE4</accession>
<dbReference type="AlphaFoldDB" id="A0A402CVE4"/>
<evidence type="ECO:0000313" key="2">
    <source>
        <dbReference type="Proteomes" id="UP000287394"/>
    </source>
</evidence>
<dbReference type="InterPro" id="IPR001036">
    <property type="entry name" value="Acrflvin-R"/>
</dbReference>
<dbReference type="PANTHER" id="PTHR32063">
    <property type="match status" value="1"/>
</dbReference>
<dbReference type="KEGG" id="ccot:CCAX7_24260"/>
<reference evidence="1 2" key="1">
    <citation type="journal article" date="2019" name="Int. J. Syst. Evol. Microbiol.">
        <title>Capsulimonas corticalis gen. nov., sp. nov., an aerobic capsulated bacterium, of a novel bacterial order, Capsulimonadales ord. nov., of the class Armatimonadia of the phylum Armatimonadetes.</title>
        <authorList>
            <person name="Li J."/>
            <person name="Kudo C."/>
            <person name="Tonouchi A."/>
        </authorList>
    </citation>
    <scope>NUCLEOTIDE SEQUENCE [LARGE SCALE GENOMIC DNA]</scope>
    <source>
        <strain evidence="1 2">AX-7</strain>
    </source>
</reference>
<name>A0A402CVE4_9BACT</name>
<dbReference type="EMBL" id="AP025739">
    <property type="protein sequence ID" value="BDI30375.1"/>
    <property type="molecule type" value="Genomic_DNA"/>
</dbReference>
<dbReference type="Gene3D" id="3.30.70.1430">
    <property type="entry name" value="Multidrug efflux transporter AcrB pore domain"/>
    <property type="match status" value="2"/>
</dbReference>
<dbReference type="SUPFAM" id="SSF82714">
    <property type="entry name" value="Multidrug efflux transporter AcrB TolC docking domain, DN and DC subdomains"/>
    <property type="match status" value="2"/>
</dbReference>
<gene>
    <name evidence="1" type="ORF">CCAX7_24260</name>
</gene>
<dbReference type="PRINTS" id="PR00702">
    <property type="entry name" value="ACRIFLAVINRP"/>
</dbReference>
<evidence type="ECO:0000313" key="1">
    <source>
        <dbReference type="EMBL" id="BDI30375.1"/>
    </source>
</evidence>
<dbReference type="Pfam" id="PF00873">
    <property type="entry name" value="ACR_tran"/>
    <property type="match status" value="1"/>
</dbReference>
<dbReference type="GO" id="GO:0042910">
    <property type="term" value="F:xenobiotic transmembrane transporter activity"/>
    <property type="evidence" value="ECO:0007669"/>
    <property type="project" value="TreeGrafter"/>
</dbReference>
<dbReference type="PANTHER" id="PTHR32063:SF24">
    <property type="entry name" value="CATION EFFLUX SYSTEM (ACRB_ACRD_ACRF FAMILY)"/>
    <property type="match status" value="1"/>
</dbReference>
<dbReference type="Proteomes" id="UP000287394">
    <property type="component" value="Chromosome"/>
</dbReference>